<dbReference type="Gene3D" id="3.90.1210.10">
    <property type="entry name" value="Antifreeze-like/N-acetylneuraminic acid synthase C-terminal domain"/>
    <property type="match status" value="1"/>
</dbReference>
<dbReference type="InterPro" id="IPR013974">
    <property type="entry name" value="SAF"/>
</dbReference>
<dbReference type="CDD" id="cd11614">
    <property type="entry name" value="SAF_CpaB_FlgA_like"/>
    <property type="match status" value="1"/>
</dbReference>
<name>A0ABW3CIM5_9ACTN</name>
<organism evidence="2 3">
    <name type="scientific">Actinomadura adrarensis</name>
    <dbReference type="NCBI Taxonomy" id="1819600"/>
    <lineage>
        <taxon>Bacteria</taxon>
        <taxon>Bacillati</taxon>
        <taxon>Actinomycetota</taxon>
        <taxon>Actinomycetes</taxon>
        <taxon>Streptosporangiales</taxon>
        <taxon>Thermomonosporaceae</taxon>
        <taxon>Actinomadura</taxon>
    </lineage>
</organism>
<proteinExistence type="predicted"/>
<evidence type="ECO:0000313" key="3">
    <source>
        <dbReference type="Proteomes" id="UP001597083"/>
    </source>
</evidence>
<gene>
    <name evidence="2" type="ORF">ACFQ07_19325</name>
</gene>
<feature type="domain" description="SAF" evidence="1">
    <location>
        <begin position="11"/>
        <end position="74"/>
    </location>
</feature>
<dbReference type="Pfam" id="PF08666">
    <property type="entry name" value="SAF"/>
    <property type="match status" value="1"/>
</dbReference>
<comment type="caution">
    <text evidence="2">The sequence shown here is derived from an EMBL/GenBank/DDBJ whole genome shotgun (WGS) entry which is preliminary data.</text>
</comment>
<dbReference type="EMBL" id="JBHTIR010002910">
    <property type="protein sequence ID" value="MFD0854399.1"/>
    <property type="molecule type" value="Genomic_DNA"/>
</dbReference>
<feature type="non-terminal residue" evidence="2">
    <location>
        <position position="85"/>
    </location>
</feature>
<keyword evidence="3" id="KW-1185">Reference proteome</keyword>
<evidence type="ECO:0000313" key="2">
    <source>
        <dbReference type="EMBL" id="MFD0854399.1"/>
    </source>
</evidence>
<dbReference type="Proteomes" id="UP001597083">
    <property type="component" value="Unassembled WGS sequence"/>
</dbReference>
<sequence>MYFVNSFDRRVPVVVTTRDVPAHQKLSRADLTTARVAVDASVPTIPERQIAQVVGQRAVAKLRKGSLLMTSEISGAPYPPPGQAL</sequence>
<dbReference type="SMART" id="SM00858">
    <property type="entry name" value="SAF"/>
    <property type="match status" value="1"/>
</dbReference>
<evidence type="ECO:0000259" key="1">
    <source>
        <dbReference type="SMART" id="SM00858"/>
    </source>
</evidence>
<protein>
    <submittedName>
        <fullName evidence="2">SAF domain-containing protein</fullName>
    </submittedName>
</protein>
<accession>A0ABW3CIM5</accession>
<reference evidence="3" key="1">
    <citation type="journal article" date="2019" name="Int. J. Syst. Evol. Microbiol.">
        <title>The Global Catalogue of Microorganisms (GCM) 10K type strain sequencing project: providing services to taxonomists for standard genome sequencing and annotation.</title>
        <authorList>
            <consortium name="The Broad Institute Genomics Platform"/>
            <consortium name="The Broad Institute Genome Sequencing Center for Infectious Disease"/>
            <person name="Wu L."/>
            <person name="Ma J."/>
        </authorList>
    </citation>
    <scope>NUCLEOTIDE SEQUENCE [LARGE SCALE GENOMIC DNA]</scope>
    <source>
        <strain evidence="3">JCM 31696</strain>
    </source>
</reference>